<evidence type="ECO:0000256" key="1">
    <source>
        <dbReference type="SAM" id="MobiDB-lite"/>
    </source>
</evidence>
<feature type="compositionally biased region" description="Basic and acidic residues" evidence="1">
    <location>
        <begin position="58"/>
        <end position="76"/>
    </location>
</feature>
<feature type="region of interest" description="Disordered" evidence="1">
    <location>
        <begin position="327"/>
        <end position="396"/>
    </location>
</feature>
<keyword evidence="3" id="KW-1185">Reference proteome</keyword>
<feature type="compositionally biased region" description="Acidic residues" evidence="1">
    <location>
        <begin position="636"/>
        <end position="647"/>
    </location>
</feature>
<comment type="caution">
    <text evidence="2">The sequence shown here is derived from an EMBL/GenBank/DDBJ whole genome shotgun (WGS) entry which is preliminary data.</text>
</comment>
<dbReference type="AlphaFoldDB" id="A0A8H6M5J6"/>
<feature type="compositionally biased region" description="Basic residues" evidence="1">
    <location>
        <begin position="564"/>
        <end position="581"/>
    </location>
</feature>
<dbReference type="OrthoDB" id="2662290at2759"/>
<evidence type="ECO:0000313" key="2">
    <source>
        <dbReference type="EMBL" id="KAF6752991.1"/>
    </source>
</evidence>
<sequence length="647" mass="70294">MVVPNATEEPGMVHSTAKVKGKGKLKLKPSLSIWEGMRRRFRRGKAAEGPRGTGSRGVGKESDKSDGHGEDKPNEKWEVSLIEEAELPYLQRGSATSDQIYGFPCWHPVQALPEEITIPGDVGILSVHDGFQRLFNIWGEGDGKLVRLSNTAHPVKLVLRFAAGDTLVKGASAHVDYPNPLNAPSFQFNCSQAEELDTLRDTSRLETFLTHNAGALFKYARALRPFLRKQPLYVVTGAIKTRSWAMAVYSERMFPPHDTLRLVPMSAGHGDGFRVARPRRRGSDKGEQNDMCLFLRGFKVAASDASRVRWGLKVGVGVGIRRVRGRREEMGTVSHHSLPGGAGLGSGSGAQGGTTDGGAEGGTPEDEGGQELNSEGIGGEGSQDEASSSKLPESQDGYSILYHPSDYINEVLLEKTGSDFALAHDDDWRHLAIGDGLSTEESLAAFVKFIDLLEITTKDGVSCLASDRDGLDSGHTEIEQLLDTNQPEEAQEEGASEVSAPPSRPPIPISYAPSAPELNLPHVEYGSSSGVVAGAHDIITGFNRWMESWESSSESARSDGTIKRPPRKLKKSATSYRRAKGRLPSDDYAAETQNSTSADGNTDTKSIRPPDNYSYTKSLRPPEDTGVVRNRRSLFDEDDDDYGYLPS</sequence>
<name>A0A8H6M5J6_9AGAR</name>
<proteinExistence type="predicted"/>
<feature type="compositionally biased region" description="Polar residues" evidence="1">
    <location>
        <begin position="591"/>
        <end position="604"/>
    </location>
</feature>
<feature type="region of interest" description="Disordered" evidence="1">
    <location>
        <begin position="554"/>
        <end position="647"/>
    </location>
</feature>
<evidence type="ECO:0000313" key="3">
    <source>
        <dbReference type="Proteomes" id="UP000521943"/>
    </source>
</evidence>
<protein>
    <submittedName>
        <fullName evidence="2">Uncharacterized protein</fullName>
    </submittedName>
</protein>
<accession>A0A8H6M5J6</accession>
<dbReference type="EMBL" id="JACGCI010000041">
    <property type="protein sequence ID" value="KAF6752991.1"/>
    <property type="molecule type" value="Genomic_DNA"/>
</dbReference>
<gene>
    <name evidence="2" type="ORF">DFP72DRAFT_903051</name>
</gene>
<dbReference type="Proteomes" id="UP000521943">
    <property type="component" value="Unassembled WGS sequence"/>
</dbReference>
<feature type="compositionally biased region" description="Gly residues" evidence="1">
    <location>
        <begin position="340"/>
        <end position="361"/>
    </location>
</feature>
<reference evidence="2 3" key="1">
    <citation type="submission" date="2020-07" db="EMBL/GenBank/DDBJ databases">
        <title>Comparative genomics of pyrophilous fungi reveals a link between fire events and developmental genes.</title>
        <authorList>
            <consortium name="DOE Joint Genome Institute"/>
            <person name="Steindorff A.S."/>
            <person name="Carver A."/>
            <person name="Calhoun S."/>
            <person name="Stillman K."/>
            <person name="Liu H."/>
            <person name="Lipzen A."/>
            <person name="Pangilinan J."/>
            <person name="Labutti K."/>
            <person name="Bruns T.D."/>
            <person name="Grigoriev I.V."/>
        </authorList>
    </citation>
    <scope>NUCLEOTIDE SEQUENCE [LARGE SCALE GENOMIC DNA]</scope>
    <source>
        <strain evidence="2 3">CBS 144469</strain>
    </source>
</reference>
<feature type="region of interest" description="Disordered" evidence="1">
    <location>
        <begin position="39"/>
        <end position="76"/>
    </location>
</feature>
<organism evidence="2 3">
    <name type="scientific">Ephemerocybe angulata</name>
    <dbReference type="NCBI Taxonomy" id="980116"/>
    <lineage>
        <taxon>Eukaryota</taxon>
        <taxon>Fungi</taxon>
        <taxon>Dikarya</taxon>
        <taxon>Basidiomycota</taxon>
        <taxon>Agaricomycotina</taxon>
        <taxon>Agaricomycetes</taxon>
        <taxon>Agaricomycetidae</taxon>
        <taxon>Agaricales</taxon>
        <taxon>Agaricineae</taxon>
        <taxon>Psathyrellaceae</taxon>
        <taxon>Ephemerocybe</taxon>
    </lineage>
</organism>
<feature type="region of interest" description="Disordered" evidence="1">
    <location>
        <begin position="1"/>
        <end position="23"/>
    </location>
</feature>
<feature type="region of interest" description="Disordered" evidence="1">
    <location>
        <begin position="485"/>
        <end position="513"/>
    </location>
</feature>